<dbReference type="RefSeq" id="WP_140592454.1">
    <property type="nucleotide sequence ID" value="NZ_VFWZ01000002.1"/>
</dbReference>
<sequence length="368" mass="42312">MNSKKAILKLLTLFFTISTFGQGILFKKNQCIILDEENKPTTRVDTIYKGKSCVKIDGKNQTIVLTENLDIKNFRVDMDIAGEVMSGLGFRVANKNNYQFIYFRPGMGNTQEAIQYIPIYNGALSWVFYNYPKYETKADIKSLEWFHTTIEVKGNNLKVFVDNNPVPQMDVTLLETDVSGGNFILRSLFGTSYFANIKYATISEKNSGNSLTPDQKTFLTDWEISQQFQRDTLQGHLNTELKGTDFVWRNIKSKNDNYVNFSRYFEHPEGVVIAKKTLKSEENKNSVIHFDFVGKLKIILNGEEVFSSKKIKFERVFDDTFRINISLKKGNNELLMVSEGDAAFFGKGFKYLGRFQHTNWGFIARIDD</sequence>
<evidence type="ECO:0000313" key="2">
    <source>
        <dbReference type="EMBL" id="TPN87815.1"/>
    </source>
</evidence>
<dbReference type="GO" id="GO:0016787">
    <property type="term" value="F:hydrolase activity"/>
    <property type="evidence" value="ECO:0007669"/>
    <property type="project" value="InterPro"/>
</dbReference>
<feature type="domain" description="3-keto-alpha-glucoside-1,2-lyase/3-keto-2-hydroxy-glucal hydratase" evidence="1">
    <location>
        <begin position="56"/>
        <end position="186"/>
    </location>
</feature>
<evidence type="ECO:0000313" key="3">
    <source>
        <dbReference type="Proteomes" id="UP000315540"/>
    </source>
</evidence>
<comment type="caution">
    <text evidence="2">The sequence shown here is derived from an EMBL/GenBank/DDBJ whole genome shotgun (WGS) entry which is preliminary data.</text>
</comment>
<organism evidence="2 3">
    <name type="scientific">Aquimarina algicola</name>
    <dbReference type="NCBI Taxonomy" id="2589995"/>
    <lineage>
        <taxon>Bacteria</taxon>
        <taxon>Pseudomonadati</taxon>
        <taxon>Bacteroidota</taxon>
        <taxon>Flavobacteriia</taxon>
        <taxon>Flavobacteriales</taxon>
        <taxon>Flavobacteriaceae</taxon>
        <taxon>Aquimarina</taxon>
    </lineage>
</organism>
<evidence type="ECO:0000259" key="1">
    <source>
        <dbReference type="Pfam" id="PF06439"/>
    </source>
</evidence>
<dbReference type="Proteomes" id="UP000315540">
    <property type="component" value="Unassembled WGS sequence"/>
</dbReference>
<dbReference type="EMBL" id="VFWZ01000002">
    <property type="protein sequence ID" value="TPN87815.1"/>
    <property type="molecule type" value="Genomic_DNA"/>
</dbReference>
<protein>
    <recommendedName>
        <fullName evidence="1">3-keto-alpha-glucoside-1,2-lyase/3-keto-2-hydroxy-glucal hydratase domain-containing protein</fullName>
    </recommendedName>
</protein>
<dbReference type="OrthoDB" id="2634655at2"/>
<reference evidence="2 3" key="1">
    <citation type="submission" date="2019-06" db="EMBL/GenBank/DDBJ databases">
        <authorList>
            <person name="Meng X."/>
        </authorList>
    </citation>
    <scope>NUCLEOTIDE SEQUENCE [LARGE SCALE GENOMIC DNA]</scope>
    <source>
        <strain evidence="2 3">M625</strain>
    </source>
</reference>
<proteinExistence type="predicted"/>
<dbReference type="Pfam" id="PF06439">
    <property type="entry name" value="3keto-disac_hyd"/>
    <property type="match status" value="1"/>
</dbReference>
<name>A0A504JHD4_9FLAO</name>
<gene>
    <name evidence="2" type="ORF">FHK87_09585</name>
</gene>
<accession>A0A504JHD4</accession>
<dbReference type="Gene3D" id="2.60.120.560">
    <property type="entry name" value="Exo-inulinase, domain 1"/>
    <property type="match status" value="1"/>
</dbReference>
<dbReference type="InterPro" id="IPR010496">
    <property type="entry name" value="AL/BT2_dom"/>
</dbReference>
<keyword evidence="3" id="KW-1185">Reference proteome</keyword>
<dbReference type="AlphaFoldDB" id="A0A504JHD4"/>